<keyword evidence="3" id="KW-1185">Reference proteome</keyword>
<comment type="caution">
    <text evidence="2">The sequence shown here is derived from an EMBL/GenBank/DDBJ whole genome shotgun (WGS) entry which is preliminary data.</text>
</comment>
<name>A0A7W8MV94_9BACL</name>
<feature type="transmembrane region" description="Helical" evidence="1">
    <location>
        <begin position="6"/>
        <end position="30"/>
    </location>
</feature>
<dbReference type="RefSeq" id="WP_183254831.1">
    <property type="nucleotide sequence ID" value="NZ_JACHEP010000014.1"/>
</dbReference>
<keyword evidence="1" id="KW-0812">Transmembrane</keyword>
<evidence type="ECO:0000256" key="1">
    <source>
        <dbReference type="SAM" id="Phobius"/>
    </source>
</evidence>
<evidence type="ECO:0000313" key="3">
    <source>
        <dbReference type="Proteomes" id="UP000520011"/>
    </source>
</evidence>
<accession>A0A7W8MV94</accession>
<protein>
    <recommendedName>
        <fullName evidence="4">Tryptophan transporter</fullName>
    </recommendedName>
</protein>
<dbReference type="InterPro" id="IPR031360">
    <property type="entry name" value="TrpP"/>
</dbReference>
<dbReference type="AlphaFoldDB" id="A0A7W8MV94"/>
<evidence type="ECO:0008006" key="4">
    <source>
        <dbReference type="Google" id="ProtNLM"/>
    </source>
</evidence>
<keyword evidence="1" id="KW-1133">Transmembrane helix</keyword>
<reference evidence="2 3" key="1">
    <citation type="submission" date="2020-08" db="EMBL/GenBank/DDBJ databases">
        <title>Genomic Encyclopedia of Type Strains, Phase IV (KMG-IV): sequencing the most valuable type-strain genomes for metagenomic binning, comparative biology and taxonomic classification.</title>
        <authorList>
            <person name="Goeker M."/>
        </authorList>
    </citation>
    <scope>NUCLEOTIDE SEQUENCE [LARGE SCALE GENOMIC DNA]</scope>
    <source>
        <strain evidence="2 3">DSM 16325</strain>
    </source>
</reference>
<feature type="transmembrane region" description="Helical" evidence="1">
    <location>
        <begin position="133"/>
        <end position="158"/>
    </location>
</feature>
<dbReference type="Proteomes" id="UP000520011">
    <property type="component" value="Unassembled WGS sequence"/>
</dbReference>
<dbReference type="EMBL" id="JACHEP010000014">
    <property type="protein sequence ID" value="MBB5325362.1"/>
    <property type="molecule type" value="Genomic_DNA"/>
</dbReference>
<organism evidence="2 3">
    <name type="scientific">Anoxybacteroides tepidamans</name>
    <dbReference type="NCBI Taxonomy" id="265948"/>
    <lineage>
        <taxon>Bacteria</taxon>
        <taxon>Bacillati</taxon>
        <taxon>Bacillota</taxon>
        <taxon>Bacilli</taxon>
        <taxon>Bacillales</taxon>
        <taxon>Anoxybacillaceae</taxon>
        <taxon>Anoxybacteroides</taxon>
    </lineage>
</organism>
<proteinExistence type="predicted"/>
<feature type="transmembrane region" description="Helical" evidence="1">
    <location>
        <begin position="51"/>
        <end position="71"/>
    </location>
</feature>
<evidence type="ECO:0000313" key="2">
    <source>
        <dbReference type="EMBL" id="MBB5325362.1"/>
    </source>
</evidence>
<keyword evidence="1" id="KW-0472">Membrane</keyword>
<feature type="transmembrane region" description="Helical" evidence="1">
    <location>
        <begin position="77"/>
        <end position="94"/>
    </location>
</feature>
<feature type="transmembrane region" description="Helical" evidence="1">
    <location>
        <begin position="106"/>
        <end position="127"/>
    </location>
</feature>
<dbReference type="Pfam" id="PF17099">
    <property type="entry name" value="TrpP"/>
    <property type="match status" value="1"/>
</dbReference>
<gene>
    <name evidence="2" type="ORF">HNQ34_002462</name>
</gene>
<sequence>MNAKVLVSLALLVGIGAVLHTVVPGFFFGMKPDMMLTMMFLGIMLFPNKKAVILLGAAIGIISGITTSFPGGLLPNMIDKPITAFAFFALLLLGKKYGQTTKLAAMLTAIGTIFSGVIFLTAALLIVGLPGGVAFSSLFVAVVLPTAVINMIVMIIVYPIASSIFRRTNIATQA</sequence>